<name>Q070J0_CPRVZ</name>
<dbReference type="GeneID" id="4363324"/>
<keyword evidence="4" id="KW-1185">Reference proteome</keyword>
<evidence type="ECO:0000313" key="3">
    <source>
        <dbReference type="EMBL" id="ABJ08952.1"/>
    </source>
</evidence>
<dbReference type="InterPro" id="IPR009201">
    <property type="entry name" value="Virion_core"/>
</dbReference>
<protein>
    <submittedName>
        <fullName evidence="3">Virion core protein</fullName>
    </submittedName>
</protein>
<reference evidence="3 4" key="1">
    <citation type="journal article" date="2006" name="J. Virol.">
        <title>Genome of crocodilepox virus.</title>
        <authorList>
            <person name="Afonso C.L."/>
            <person name="Tulman E.R."/>
            <person name="Delhon G."/>
            <person name="Lu Z."/>
            <person name="Viljoen G.J."/>
            <person name="Wallace D.B."/>
            <person name="Kutish G.F."/>
            <person name="Rock D.L."/>
        </authorList>
    </citation>
    <scope>NUCLEOTIDE SEQUENCE [LARGE SCALE GENOMIC DNA]</scope>
    <source>
        <strain evidence="4">Isolate Crocodylus niloticus/Zimbabwe/Ume/2001</strain>
    </source>
</reference>
<dbReference type="Proteomes" id="UP000011300">
    <property type="component" value="Segment"/>
</dbReference>
<comment type="subcellular location">
    <subcellularLocation>
        <location evidence="1">Virion</location>
    </subcellularLocation>
</comment>
<sequence length="128" mass="14551">MELTNIYLSSREANVQLRYAPEDPRDLTADRAVKHFLAVLGRFLRLEESRFDLVLREGADVFYYRMSGGRARPVEDPLPVALVDRRAYARVLDERADTVNFALGPDMEVTASARGSYRVRAFIARAEA</sequence>
<proteinExistence type="predicted"/>
<evidence type="ECO:0000256" key="1">
    <source>
        <dbReference type="ARBA" id="ARBA00004328"/>
    </source>
</evidence>
<dbReference type="Pfam" id="PF06138">
    <property type="entry name" value="Chordopox_E11"/>
    <property type="match status" value="1"/>
</dbReference>
<organismHost>
    <name type="scientific">Crocodylus porosus</name>
    <name type="common">Saltwater crocodile</name>
    <name type="synonym">Estuarine crocodile</name>
    <dbReference type="NCBI Taxonomy" id="8502"/>
</organismHost>
<organismHost>
    <name type="scientific">Crocodylus niloticus</name>
    <name type="common">Nile crocodile</name>
    <name type="synonym">African crocodile</name>
    <dbReference type="NCBI Taxonomy" id="8501"/>
</organismHost>
<dbReference type="RefSeq" id="YP_784251.1">
    <property type="nucleotide sequence ID" value="NC_008030.1"/>
</dbReference>
<evidence type="ECO:0000313" key="4">
    <source>
        <dbReference type="Proteomes" id="UP000011300"/>
    </source>
</evidence>
<keyword evidence="2" id="KW-0946">Virion</keyword>
<organismHost>
    <name type="scientific">Crocodylus johnstoni</name>
    <name type="common">Australian freshwater crocodile</name>
    <dbReference type="NCBI Taxonomy" id="184234"/>
</organismHost>
<dbReference type="GO" id="GO:0044423">
    <property type="term" value="C:virion component"/>
    <property type="evidence" value="ECO:0007669"/>
    <property type="project" value="UniProtKB-KW"/>
</dbReference>
<gene>
    <name evidence="3" type="ORF">CRV061</name>
</gene>
<dbReference type="KEGG" id="vg:4363324"/>
<dbReference type="EMBL" id="DQ356948">
    <property type="protein sequence ID" value="ABJ08952.1"/>
    <property type="molecule type" value="Genomic_DNA"/>
</dbReference>
<organism evidence="3 4">
    <name type="scientific">Nile crocodilepox virus (isolate Crocodylus niloticus/Zimbabwe/Ume/2001)</name>
    <name type="common">CRV</name>
    <dbReference type="NCBI Taxonomy" id="1289473"/>
    <lineage>
        <taxon>Viruses</taxon>
        <taxon>Varidnaviria</taxon>
        <taxon>Bamfordvirae</taxon>
        <taxon>Nucleocytoviricota</taxon>
        <taxon>Pokkesviricetes</taxon>
        <taxon>Chitovirales</taxon>
        <taxon>Poxviridae</taxon>
        <taxon>Chordopoxvirinae</taxon>
        <taxon>Crocodylidpoxvirus</taxon>
        <taxon>Crocodylidpoxvirus nilecrocodilepox</taxon>
        <taxon>Nile crocodilepox virus</taxon>
    </lineage>
</organism>
<accession>Q070J0</accession>
<evidence type="ECO:0000256" key="2">
    <source>
        <dbReference type="ARBA" id="ARBA00022844"/>
    </source>
</evidence>